<keyword evidence="9" id="KW-1185">Reference proteome</keyword>
<keyword evidence="4 7" id="KW-0812">Transmembrane</keyword>
<evidence type="ECO:0000256" key="1">
    <source>
        <dbReference type="ARBA" id="ARBA00004651"/>
    </source>
</evidence>
<evidence type="ECO:0000313" key="9">
    <source>
        <dbReference type="Proteomes" id="UP000265618"/>
    </source>
</evidence>
<evidence type="ECO:0000256" key="4">
    <source>
        <dbReference type="ARBA" id="ARBA00022692"/>
    </source>
</evidence>
<evidence type="ECO:0000313" key="8">
    <source>
        <dbReference type="EMBL" id="GIQ83990.1"/>
    </source>
</evidence>
<evidence type="ECO:0000256" key="3">
    <source>
        <dbReference type="ARBA" id="ARBA00022475"/>
    </source>
</evidence>
<accession>A0A9K3CX25</accession>
<dbReference type="Pfam" id="PF07690">
    <property type="entry name" value="MFS_1"/>
    <property type="match status" value="2"/>
</dbReference>
<feature type="transmembrane region" description="Helical" evidence="7">
    <location>
        <begin position="389"/>
        <end position="407"/>
    </location>
</feature>
<dbReference type="Proteomes" id="UP000265618">
    <property type="component" value="Unassembled WGS sequence"/>
</dbReference>
<dbReference type="Gene3D" id="1.20.1250.20">
    <property type="entry name" value="MFS general substrate transporter like domains"/>
    <property type="match status" value="2"/>
</dbReference>
<dbReference type="InterPro" id="IPR036259">
    <property type="entry name" value="MFS_trans_sf"/>
</dbReference>
<feature type="transmembrane region" description="Helical" evidence="7">
    <location>
        <begin position="328"/>
        <end position="347"/>
    </location>
</feature>
<dbReference type="SUPFAM" id="SSF103473">
    <property type="entry name" value="MFS general substrate transporter"/>
    <property type="match status" value="1"/>
</dbReference>
<evidence type="ECO:0000256" key="5">
    <source>
        <dbReference type="ARBA" id="ARBA00022989"/>
    </source>
</evidence>
<feature type="transmembrane region" description="Helical" evidence="7">
    <location>
        <begin position="243"/>
        <end position="262"/>
    </location>
</feature>
<dbReference type="InterPro" id="IPR011701">
    <property type="entry name" value="MFS"/>
</dbReference>
<gene>
    <name evidence="8" type="ORF">KIPB_005400</name>
</gene>
<protein>
    <submittedName>
        <fullName evidence="8">Major facilitator superfamily protein</fullName>
    </submittedName>
</protein>
<dbReference type="GO" id="GO:0022857">
    <property type="term" value="F:transmembrane transporter activity"/>
    <property type="evidence" value="ECO:0007669"/>
    <property type="project" value="InterPro"/>
</dbReference>
<dbReference type="PANTHER" id="PTHR23517">
    <property type="entry name" value="RESISTANCE PROTEIN MDTM, PUTATIVE-RELATED-RELATED"/>
    <property type="match status" value="1"/>
</dbReference>
<dbReference type="PANTHER" id="PTHR23517:SF13">
    <property type="entry name" value="MAJOR FACILITATOR SUPERFAMILY MFS_1"/>
    <property type="match status" value="1"/>
</dbReference>
<keyword evidence="6 7" id="KW-0472">Membrane</keyword>
<feature type="transmembrane region" description="Helical" evidence="7">
    <location>
        <begin position="16"/>
        <end position="39"/>
    </location>
</feature>
<feature type="transmembrane region" description="Helical" evidence="7">
    <location>
        <begin position="103"/>
        <end position="123"/>
    </location>
</feature>
<proteinExistence type="predicted"/>
<comment type="subcellular location">
    <subcellularLocation>
        <location evidence="1">Cell membrane</location>
        <topology evidence="1">Multi-pass membrane protein</topology>
    </subcellularLocation>
</comment>
<sequence length="444" mass="47100">MTSLDLRQWAGQESRVLYGTLALFVVVATGPFFVTSFYALLSLRVMLGLPIGMLFNVVTGMIASQFSPSQRTRVLGWSSLSLSTQAFTYTLTSGYLGRFSYRFIFLLPMTAVPIALFSLYTGLTVSVGSGHPDLEGGEYLSANTNPNSAVQSEDDASSSCASVDMECAGPVEGVEGVETSHSPSPVSSADVCQDTMPCEASSSVIDVEVEASESDQAEMPEMHSVESIDSVPAFPLGRAVMQAVLFMFSQGTWYMYIVLIALHLSVDMGIQDSLIAGVALACDSLGQMLGALCTSRMQRLSPSYAGPFLTAIQCCGLFLSSRGLRQCVFLGGVMIGFGCGGTLPVLLGRASVFHKSHRATVGSLMVALQNIGMMGLPLLAGLFSSSANTLVLAGVLALATAVTWSVLESRDKRSHAHVSPEPSLVHSDNATYEDIHERAVVVDC</sequence>
<keyword evidence="3" id="KW-1003">Cell membrane</keyword>
<feature type="transmembrane region" description="Helical" evidence="7">
    <location>
        <begin position="75"/>
        <end position="97"/>
    </location>
</feature>
<evidence type="ECO:0000256" key="2">
    <source>
        <dbReference type="ARBA" id="ARBA00022448"/>
    </source>
</evidence>
<dbReference type="AlphaFoldDB" id="A0A9K3CX25"/>
<evidence type="ECO:0000256" key="7">
    <source>
        <dbReference type="SAM" id="Phobius"/>
    </source>
</evidence>
<feature type="transmembrane region" description="Helical" evidence="7">
    <location>
        <begin position="45"/>
        <end position="63"/>
    </location>
</feature>
<dbReference type="InterPro" id="IPR050171">
    <property type="entry name" value="MFS_Transporters"/>
</dbReference>
<reference evidence="8 9" key="1">
    <citation type="journal article" date="2018" name="PLoS ONE">
        <title>The draft genome of Kipferlia bialata reveals reductive genome evolution in fornicate parasites.</title>
        <authorList>
            <person name="Tanifuji G."/>
            <person name="Takabayashi S."/>
            <person name="Kume K."/>
            <person name="Takagi M."/>
            <person name="Nakayama T."/>
            <person name="Kamikawa R."/>
            <person name="Inagaki Y."/>
            <person name="Hashimoto T."/>
        </authorList>
    </citation>
    <scope>NUCLEOTIDE SEQUENCE [LARGE SCALE GENOMIC DNA]</scope>
    <source>
        <strain evidence="8">NY0173</strain>
    </source>
</reference>
<feature type="transmembrane region" description="Helical" evidence="7">
    <location>
        <begin position="359"/>
        <end position="383"/>
    </location>
</feature>
<dbReference type="EMBL" id="BDIP01001261">
    <property type="protein sequence ID" value="GIQ83990.1"/>
    <property type="molecule type" value="Genomic_DNA"/>
</dbReference>
<dbReference type="GO" id="GO:0005886">
    <property type="term" value="C:plasma membrane"/>
    <property type="evidence" value="ECO:0007669"/>
    <property type="project" value="UniProtKB-SubCell"/>
</dbReference>
<keyword evidence="5 7" id="KW-1133">Transmembrane helix</keyword>
<organism evidence="8 9">
    <name type="scientific">Kipferlia bialata</name>
    <dbReference type="NCBI Taxonomy" id="797122"/>
    <lineage>
        <taxon>Eukaryota</taxon>
        <taxon>Metamonada</taxon>
        <taxon>Carpediemonas-like organisms</taxon>
        <taxon>Kipferlia</taxon>
    </lineage>
</organism>
<keyword evidence="2" id="KW-0813">Transport</keyword>
<evidence type="ECO:0000256" key="6">
    <source>
        <dbReference type="ARBA" id="ARBA00023136"/>
    </source>
</evidence>
<comment type="caution">
    <text evidence="8">The sequence shown here is derived from an EMBL/GenBank/DDBJ whole genome shotgun (WGS) entry which is preliminary data.</text>
</comment>
<name>A0A9K3CX25_9EUKA</name>